<gene>
    <name evidence="1" type="ORF">F5147DRAFT_700178</name>
</gene>
<proteinExistence type="predicted"/>
<dbReference type="Proteomes" id="UP000823399">
    <property type="component" value="Unassembled WGS sequence"/>
</dbReference>
<dbReference type="AlphaFoldDB" id="A0A9P7F5J8"/>
<evidence type="ECO:0000313" key="1">
    <source>
        <dbReference type="EMBL" id="KAG2106813.1"/>
    </source>
</evidence>
<accession>A0A9P7F5J8</accession>
<evidence type="ECO:0000313" key="2">
    <source>
        <dbReference type="Proteomes" id="UP000823399"/>
    </source>
</evidence>
<dbReference type="GeneID" id="64699927"/>
<keyword evidence="2" id="KW-1185">Reference proteome</keyword>
<comment type="caution">
    <text evidence="1">The sequence shown here is derived from an EMBL/GenBank/DDBJ whole genome shotgun (WGS) entry which is preliminary data.</text>
</comment>
<dbReference type="EMBL" id="JABBWM010000034">
    <property type="protein sequence ID" value="KAG2106813.1"/>
    <property type="molecule type" value="Genomic_DNA"/>
</dbReference>
<reference evidence="1" key="1">
    <citation type="journal article" date="2020" name="New Phytol.">
        <title>Comparative genomics reveals dynamic genome evolution in host specialist ectomycorrhizal fungi.</title>
        <authorList>
            <person name="Lofgren L.A."/>
            <person name="Nguyen N.H."/>
            <person name="Vilgalys R."/>
            <person name="Ruytinx J."/>
            <person name="Liao H.L."/>
            <person name="Branco S."/>
            <person name="Kuo A."/>
            <person name="LaButti K."/>
            <person name="Lipzen A."/>
            <person name="Andreopoulos W."/>
            <person name="Pangilinan J."/>
            <person name="Riley R."/>
            <person name="Hundley H."/>
            <person name="Na H."/>
            <person name="Barry K."/>
            <person name="Grigoriev I.V."/>
            <person name="Stajich J.E."/>
            <person name="Kennedy P.G."/>
        </authorList>
    </citation>
    <scope>NUCLEOTIDE SEQUENCE</scope>
    <source>
        <strain evidence="1">FC423</strain>
    </source>
</reference>
<organism evidence="1 2">
    <name type="scientific">Suillus discolor</name>
    <dbReference type="NCBI Taxonomy" id="1912936"/>
    <lineage>
        <taxon>Eukaryota</taxon>
        <taxon>Fungi</taxon>
        <taxon>Dikarya</taxon>
        <taxon>Basidiomycota</taxon>
        <taxon>Agaricomycotina</taxon>
        <taxon>Agaricomycetes</taxon>
        <taxon>Agaricomycetidae</taxon>
        <taxon>Boletales</taxon>
        <taxon>Suillineae</taxon>
        <taxon>Suillaceae</taxon>
        <taxon>Suillus</taxon>
    </lineage>
</organism>
<protein>
    <submittedName>
        <fullName evidence="1">Uncharacterized protein</fullName>
    </submittedName>
</protein>
<name>A0A9P7F5J8_9AGAM</name>
<dbReference type="RefSeq" id="XP_041291841.1">
    <property type="nucleotide sequence ID" value="XM_041437668.1"/>
</dbReference>
<sequence>MAIRTLGSMASCYLARLGLTEVPTLCRPPQLLIKEPHLAAPETDIDGTSVHVLTVMDYSVFHKHRCSGTCQ</sequence>